<proteinExistence type="predicted"/>
<evidence type="ECO:0000313" key="2">
    <source>
        <dbReference type="Proteomes" id="UP000233469"/>
    </source>
</evidence>
<reference evidence="1 2" key="2">
    <citation type="submission" date="2017-10" db="EMBL/GenBank/DDBJ databases">
        <title>Extensive intraspecific genome diversity in a model arbuscular mycorrhizal fungus.</title>
        <authorList>
            <person name="Chen E.C.H."/>
            <person name="Morin E."/>
            <person name="Baudet D."/>
            <person name="Noel J."/>
            <person name="Ndikumana S."/>
            <person name="Charron P."/>
            <person name="St-Onge C."/>
            <person name="Giorgi J."/>
            <person name="Grigoriev I.V."/>
            <person name="Roux C."/>
            <person name="Martin F.M."/>
            <person name="Corradi N."/>
        </authorList>
    </citation>
    <scope>NUCLEOTIDE SEQUENCE [LARGE SCALE GENOMIC DNA]</scope>
    <source>
        <strain evidence="1 2">C2</strain>
    </source>
</reference>
<evidence type="ECO:0000313" key="1">
    <source>
        <dbReference type="EMBL" id="PKK71994.1"/>
    </source>
</evidence>
<dbReference type="Proteomes" id="UP000233469">
    <property type="component" value="Unassembled WGS sequence"/>
</dbReference>
<dbReference type="EMBL" id="LLXL01000468">
    <property type="protein sequence ID" value="PKK71994.1"/>
    <property type="molecule type" value="Genomic_DNA"/>
</dbReference>
<sequence length="126" mass="14750">MTCYKVKTEVDQVDHVSEEQAEKVLTKIEYSHNDLQASWYFVLWYERIKNNLTNSLDIWKVDIPGDTANIKLKPLENRSHDINNEKIIIKEIGGEELSPFSDFGDIFTPLHVAPRIYVLQLKIKKF</sequence>
<comment type="caution">
    <text evidence="1">The sequence shown here is derived from an EMBL/GenBank/DDBJ whole genome shotgun (WGS) entry which is preliminary data.</text>
</comment>
<gene>
    <name evidence="1" type="ORF">RhiirC2_710697</name>
</gene>
<reference evidence="1 2" key="1">
    <citation type="submission" date="2016-04" db="EMBL/GenBank/DDBJ databases">
        <title>Genome analyses suggest a sexual origin of heterokaryosis in a supposedly ancient asexual fungus.</title>
        <authorList>
            <person name="Ropars J."/>
            <person name="Sedzielewska K."/>
            <person name="Noel J."/>
            <person name="Charron P."/>
            <person name="Farinelli L."/>
            <person name="Marton T."/>
            <person name="Kruger M."/>
            <person name="Pelin A."/>
            <person name="Brachmann A."/>
            <person name="Corradi N."/>
        </authorList>
    </citation>
    <scope>NUCLEOTIDE SEQUENCE [LARGE SCALE GENOMIC DNA]</scope>
    <source>
        <strain evidence="1 2">C2</strain>
    </source>
</reference>
<dbReference type="VEuPathDB" id="FungiDB:FUN_022643"/>
<dbReference type="AlphaFoldDB" id="A0A2N1NDU9"/>
<name>A0A2N1NDU9_9GLOM</name>
<protein>
    <submittedName>
        <fullName evidence="1">Uncharacterized protein</fullName>
    </submittedName>
</protein>
<organism evidence="1 2">
    <name type="scientific">Rhizophagus irregularis</name>
    <dbReference type="NCBI Taxonomy" id="588596"/>
    <lineage>
        <taxon>Eukaryota</taxon>
        <taxon>Fungi</taxon>
        <taxon>Fungi incertae sedis</taxon>
        <taxon>Mucoromycota</taxon>
        <taxon>Glomeromycotina</taxon>
        <taxon>Glomeromycetes</taxon>
        <taxon>Glomerales</taxon>
        <taxon>Glomeraceae</taxon>
        <taxon>Rhizophagus</taxon>
    </lineage>
</organism>
<accession>A0A2N1NDU9</accession>